<dbReference type="InterPro" id="IPR057744">
    <property type="entry name" value="OTAase-like"/>
</dbReference>
<dbReference type="InterPro" id="IPR011059">
    <property type="entry name" value="Metal-dep_hydrolase_composite"/>
</dbReference>
<dbReference type="Gene3D" id="3.20.20.140">
    <property type="entry name" value="Metal-dependent hydrolases"/>
    <property type="match status" value="1"/>
</dbReference>
<dbReference type="AlphaFoldDB" id="A0A2W5MYP9"/>
<dbReference type="Pfam" id="PF01979">
    <property type="entry name" value="Amidohydro_1"/>
    <property type="match status" value="1"/>
</dbReference>
<dbReference type="Gene3D" id="2.30.40.10">
    <property type="entry name" value="Urease, subunit C, domain 1"/>
    <property type="match status" value="1"/>
</dbReference>
<dbReference type="InterPro" id="IPR006680">
    <property type="entry name" value="Amidohydro-rel"/>
</dbReference>
<dbReference type="SUPFAM" id="SSF51556">
    <property type="entry name" value="Metallo-dependent hydrolases"/>
    <property type="match status" value="1"/>
</dbReference>
<dbReference type="CDD" id="cd01299">
    <property type="entry name" value="Met_dep_hydrolase_A"/>
    <property type="match status" value="1"/>
</dbReference>
<dbReference type="Proteomes" id="UP000249185">
    <property type="component" value="Unassembled WGS sequence"/>
</dbReference>
<dbReference type="InterPro" id="IPR051781">
    <property type="entry name" value="Metallo-dep_Hydrolase"/>
</dbReference>
<proteinExistence type="predicted"/>
<dbReference type="PANTHER" id="PTHR43135:SF3">
    <property type="entry name" value="ALPHA-D-RIBOSE 1-METHYLPHOSPHONATE 5-TRIPHOSPHATE DIPHOSPHATASE"/>
    <property type="match status" value="1"/>
</dbReference>
<evidence type="ECO:0000259" key="1">
    <source>
        <dbReference type="Pfam" id="PF01979"/>
    </source>
</evidence>
<keyword evidence="2" id="KW-0378">Hydrolase</keyword>
<sequence>MSHCACGNHHAEPLGLPTRGCMCGAPVTLAAYRRLEADLSRRELLGGIGATLGLFAGFGLAPRRAWGQEDARPLLLANLRLFDGAELRLREDVDVLIENGRVAALPPRGRGPAEARVIDCGGRAVIPGLIDAHWHATLCNVTVQTAMTAEISYIHMKAAQEAGATLLRGFTTIRDTGGPAFGLKRAIDEGVVAGPRIFPSGAMISQTGGHGDFRSIHELPKRPDDLAYTDEVGVSAIADGADQVLLRAREQLMRGASQIKVMAGGGVASSYDPLDTVQYTDAELSAAVAAAEDWNTYVCAHVYTPRAIQRCVRAGVKSIEHGQLADEETVRMMADAGVFWSLQPFLADEDSNQYPTEAQRAQQRRVAEGTVRAYEWARKYQVPIAFGTDSLLNPATTRTQGKQLAKTAALMGSPLEALRVATGGNGALLALSGPRAPYEGPLGVIAPGALADVLVVDGDPEKDLEFLATPETSLRLILKGGQVHKDTL</sequence>
<accession>A0A2W5MYP9</accession>
<name>A0A2W5MYP9_RHOSU</name>
<gene>
    <name evidence="2" type="ORF">DI556_20575</name>
</gene>
<dbReference type="PANTHER" id="PTHR43135">
    <property type="entry name" value="ALPHA-D-RIBOSE 1-METHYLPHOSPHONATE 5-TRIPHOSPHATE DIPHOSPHATASE"/>
    <property type="match status" value="1"/>
</dbReference>
<dbReference type="SUPFAM" id="SSF51338">
    <property type="entry name" value="Composite domain of metallo-dependent hydrolases"/>
    <property type="match status" value="1"/>
</dbReference>
<protein>
    <submittedName>
        <fullName evidence="2">Hydrolase</fullName>
    </submittedName>
</protein>
<comment type="caution">
    <text evidence="2">The sequence shown here is derived from an EMBL/GenBank/DDBJ whole genome shotgun (WGS) entry which is preliminary data.</text>
</comment>
<dbReference type="GO" id="GO:0016810">
    <property type="term" value="F:hydrolase activity, acting on carbon-nitrogen (but not peptide) bonds"/>
    <property type="evidence" value="ECO:0007669"/>
    <property type="project" value="InterPro"/>
</dbReference>
<reference evidence="2 3" key="1">
    <citation type="submission" date="2017-08" db="EMBL/GenBank/DDBJ databases">
        <title>Infants hospitalized years apart are colonized by the same room-sourced microbial strains.</title>
        <authorList>
            <person name="Brooks B."/>
            <person name="Olm M.R."/>
            <person name="Firek B.A."/>
            <person name="Baker R."/>
            <person name="Thomas B.C."/>
            <person name="Morowitz M.J."/>
            <person name="Banfield J.F."/>
        </authorList>
    </citation>
    <scope>NUCLEOTIDE SEQUENCE [LARGE SCALE GENOMIC DNA]</scope>
    <source>
        <strain evidence="2">S2_005_002_R2_34</strain>
    </source>
</reference>
<dbReference type="EMBL" id="QFPW01000026">
    <property type="protein sequence ID" value="PZQ46382.1"/>
    <property type="molecule type" value="Genomic_DNA"/>
</dbReference>
<evidence type="ECO:0000313" key="2">
    <source>
        <dbReference type="EMBL" id="PZQ46382.1"/>
    </source>
</evidence>
<dbReference type="InterPro" id="IPR032466">
    <property type="entry name" value="Metal_Hydrolase"/>
</dbReference>
<feature type="domain" description="Amidohydrolase-related" evidence="1">
    <location>
        <begin position="125"/>
        <end position="481"/>
    </location>
</feature>
<organism evidence="2 3">
    <name type="scientific">Rhodovulum sulfidophilum</name>
    <name type="common">Rhodobacter sulfidophilus</name>
    <dbReference type="NCBI Taxonomy" id="35806"/>
    <lineage>
        <taxon>Bacteria</taxon>
        <taxon>Pseudomonadati</taxon>
        <taxon>Pseudomonadota</taxon>
        <taxon>Alphaproteobacteria</taxon>
        <taxon>Rhodobacterales</taxon>
        <taxon>Paracoccaceae</taxon>
        <taxon>Rhodovulum</taxon>
    </lineage>
</organism>
<evidence type="ECO:0000313" key="3">
    <source>
        <dbReference type="Proteomes" id="UP000249185"/>
    </source>
</evidence>